<evidence type="ECO:0000313" key="2">
    <source>
        <dbReference type="Proteomes" id="UP000006028"/>
    </source>
</evidence>
<dbReference type="Proteomes" id="UP000006028">
    <property type="component" value="Unassembled WGS sequence"/>
</dbReference>
<proteinExistence type="predicted"/>
<dbReference type="HOGENOM" id="CLU_2990024_0_0_9"/>
<dbReference type="STRING" id="748224.HMPREF9436_02529"/>
<protein>
    <submittedName>
        <fullName evidence="1">Uncharacterized protein</fullName>
    </submittedName>
</protein>
<organism evidence="1 2">
    <name type="scientific">Faecalibacterium cf. prausnitzii KLE1255</name>
    <dbReference type="NCBI Taxonomy" id="748224"/>
    <lineage>
        <taxon>Bacteria</taxon>
        <taxon>Bacillati</taxon>
        <taxon>Bacillota</taxon>
        <taxon>Clostridia</taxon>
        <taxon>Eubacteriales</taxon>
        <taxon>Oscillospiraceae</taxon>
        <taxon>Faecalibacterium</taxon>
    </lineage>
</organism>
<dbReference type="BioCyc" id="FCF748224-HMP:GTSS-530-MONOMER"/>
<sequence length="57" mass="6786">MGSQKACGLFENFFSRNRVITTNGIKLTSSLYFIFNFRFVHLVKHSRIGYTFRRKIH</sequence>
<accession>E2ZLH2</accession>
<comment type="caution">
    <text evidence="1">The sequence shown here is derived from an EMBL/GenBank/DDBJ whole genome shotgun (WGS) entry which is preliminary data.</text>
</comment>
<name>E2ZLH2_9FIRM</name>
<dbReference type="EMBL" id="AECU01000187">
    <property type="protein sequence ID" value="EFQ06012.1"/>
    <property type="molecule type" value="Genomic_DNA"/>
</dbReference>
<evidence type="ECO:0000313" key="1">
    <source>
        <dbReference type="EMBL" id="EFQ06012.1"/>
    </source>
</evidence>
<dbReference type="AlphaFoldDB" id="E2ZLH2"/>
<reference evidence="1 2" key="1">
    <citation type="submission" date="2010-08" db="EMBL/GenBank/DDBJ databases">
        <authorList>
            <person name="Weinstock G."/>
            <person name="Sodergren E."/>
            <person name="Clifton S."/>
            <person name="Fulton L."/>
            <person name="Fulton B."/>
            <person name="Courtney L."/>
            <person name="Fronick C."/>
            <person name="Harrison M."/>
            <person name="Strong C."/>
            <person name="Farmer C."/>
            <person name="Delahaunty K."/>
            <person name="Markovic C."/>
            <person name="Hall O."/>
            <person name="Minx P."/>
            <person name="Tomlinson C."/>
            <person name="Mitreva M."/>
            <person name="Hou S."/>
            <person name="Chen J."/>
            <person name="Wollam A."/>
            <person name="Pepin K.H."/>
            <person name="Johnson M."/>
            <person name="Bhonagiri V."/>
            <person name="Zhang X."/>
            <person name="Suruliraj S."/>
            <person name="Warren W."/>
            <person name="Chinwalla A."/>
            <person name="Mardis E.R."/>
            <person name="Wilson R.K."/>
        </authorList>
    </citation>
    <scope>NUCLEOTIDE SEQUENCE [LARGE SCALE GENOMIC DNA]</scope>
    <source>
        <strain evidence="1 2">KLE1255</strain>
    </source>
</reference>
<gene>
    <name evidence="1" type="ORF">HMPREF9436_02529</name>
</gene>